<dbReference type="AlphaFoldDB" id="A0AAD5T589"/>
<accession>A0AAD5T589</accession>
<dbReference type="Proteomes" id="UP001211907">
    <property type="component" value="Unassembled WGS sequence"/>
</dbReference>
<evidence type="ECO:0000256" key="1">
    <source>
        <dbReference type="SAM" id="MobiDB-lite"/>
    </source>
</evidence>
<keyword evidence="3" id="KW-1185">Reference proteome</keyword>
<evidence type="ECO:0000313" key="3">
    <source>
        <dbReference type="Proteomes" id="UP001211907"/>
    </source>
</evidence>
<comment type="caution">
    <text evidence="2">The sequence shown here is derived from an EMBL/GenBank/DDBJ whole genome shotgun (WGS) entry which is preliminary data.</text>
</comment>
<organism evidence="2 3">
    <name type="scientific">Physocladia obscura</name>
    <dbReference type="NCBI Taxonomy" id="109957"/>
    <lineage>
        <taxon>Eukaryota</taxon>
        <taxon>Fungi</taxon>
        <taxon>Fungi incertae sedis</taxon>
        <taxon>Chytridiomycota</taxon>
        <taxon>Chytridiomycota incertae sedis</taxon>
        <taxon>Chytridiomycetes</taxon>
        <taxon>Chytridiales</taxon>
        <taxon>Chytriomycetaceae</taxon>
        <taxon>Physocladia</taxon>
    </lineage>
</organism>
<feature type="compositionally biased region" description="Polar residues" evidence="1">
    <location>
        <begin position="122"/>
        <end position="140"/>
    </location>
</feature>
<name>A0AAD5T589_9FUNG</name>
<reference evidence="2" key="1">
    <citation type="submission" date="2020-05" db="EMBL/GenBank/DDBJ databases">
        <title>Phylogenomic resolution of chytrid fungi.</title>
        <authorList>
            <person name="Stajich J.E."/>
            <person name="Amses K."/>
            <person name="Simmons R."/>
            <person name="Seto K."/>
            <person name="Myers J."/>
            <person name="Bonds A."/>
            <person name="Quandt C.A."/>
            <person name="Barry K."/>
            <person name="Liu P."/>
            <person name="Grigoriev I."/>
            <person name="Longcore J.E."/>
            <person name="James T.Y."/>
        </authorList>
    </citation>
    <scope>NUCLEOTIDE SEQUENCE</scope>
    <source>
        <strain evidence="2">JEL0513</strain>
    </source>
</reference>
<protein>
    <submittedName>
        <fullName evidence="2">Uncharacterized protein</fullName>
    </submittedName>
</protein>
<feature type="region of interest" description="Disordered" evidence="1">
    <location>
        <begin position="112"/>
        <end position="140"/>
    </location>
</feature>
<feature type="non-terminal residue" evidence="2">
    <location>
        <position position="157"/>
    </location>
</feature>
<feature type="region of interest" description="Disordered" evidence="1">
    <location>
        <begin position="1"/>
        <end position="83"/>
    </location>
</feature>
<feature type="compositionally biased region" description="Basic and acidic residues" evidence="1">
    <location>
        <begin position="68"/>
        <end position="83"/>
    </location>
</feature>
<evidence type="ECO:0000313" key="2">
    <source>
        <dbReference type="EMBL" id="KAJ3130757.1"/>
    </source>
</evidence>
<proteinExistence type="predicted"/>
<feature type="compositionally biased region" description="Polar residues" evidence="1">
    <location>
        <begin position="26"/>
        <end position="41"/>
    </location>
</feature>
<feature type="compositionally biased region" description="Polar residues" evidence="1">
    <location>
        <begin position="1"/>
        <end position="18"/>
    </location>
</feature>
<dbReference type="EMBL" id="JADGJH010000357">
    <property type="protein sequence ID" value="KAJ3130757.1"/>
    <property type="molecule type" value="Genomic_DNA"/>
</dbReference>
<gene>
    <name evidence="2" type="ORF">HK100_007559</name>
</gene>
<sequence length="157" mass="16889">MAGVKKTTSSPPMRSGSNIGIRRQGLTGSNSGIGTGRTTSKMRGLTAAAVTGPTAEFRSTSPLLISRQHKEEKEKEREKEREIEREAEKDFLIAALRAQLAVFDTRLTRHGSATMATPPKTPANTLPKTGTNNINDTNGSCANYFYDSEPDSDGNSS</sequence>